<keyword evidence="9" id="KW-0460">Magnesium</keyword>
<gene>
    <name evidence="11" type="ORF">CMTB2_00619</name>
</gene>
<keyword evidence="4" id="KW-0963">Cytoplasm</keyword>
<name>A0AAI9AHJ3_9BACT</name>
<evidence type="ECO:0000256" key="5">
    <source>
        <dbReference type="ARBA" id="ARBA00022694"/>
    </source>
</evidence>
<evidence type="ECO:0000256" key="4">
    <source>
        <dbReference type="ARBA" id="ARBA00022490"/>
    </source>
</evidence>
<sequence length="134" mass="15650">MKFEIKSIKDLKKVINCIKKSSKKIIIVSGTLGSGKTTLVKEFVKEEIKKDEVTSPTFAIQNIYEGNIYHYDLFNKGIEDFLSLGMLEELDKDGYHFIEWGEELEDILKRYGFEYLKIIIKLEGDKRIIECQNF</sequence>
<comment type="similarity">
    <text evidence="2">Belongs to the TsaE family.</text>
</comment>
<keyword evidence="5" id="KW-0819">tRNA processing</keyword>
<dbReference type="GO" id="GO:0002949">
    <property type="term" value="P:tRNA threonylcarbamoyladenosine modification"/>
    <property type="evidence" value="ECO:0007669"/>
    <property type="project" value="InterPro"/>
</dbReference>
<reference evidence="11 12" key="1">
    <citation type="journal article" date="2011" name="Stand. Genomic Sci.">
        <title>Draft genome sequence of Caminibacter mediatlanticus strain TB-2, an epsilonproteobacterium isolated from a deep-sea hydrothermal vent.</title>
        <authorList>
            <person name="Giovannelli D."/>
            <person name="Ferriera S."/>
            <person name="Johnson J."/>
            <person name="Kravitz S."/>
            <person name="Perez-Rodriguez I."/>
            <person name="Ricci J."/>
            <person name="O'Brien C."/>
            <person name="Voordeckers J.W."/>
            <person name="Bini E."/>
            <person name="Vetriani C."/>
        </authorList>
    </citation>
    <scope>NUCLEOTIDE SEQUENCE [LARGE SCALE GENOMIC DNA]</scope>
    <source>
        <strain evidence="11 12">TB-2</strain>
    </source>
</reference>
<evidence type="ECO:0000313" key="11">
    <source>
        <dbReference type="EMBL" id="EDM23725.1"/>
    </source>
</evidence>
<dbReference type="GO" id="GO:0005737">
    <property type="term" value="C:cytoplasm"/>
    <property type="evidence" value="ECO:0007669"/>
    <property type="project" value="UniProtKB-SubCell"/>
</dbReference>
<dbReference type="Proteomes" id="UP000003288">
    <property type="component" value="Unassembled WGS sequence"/>
</dbReference>
<dbReference type="GO" id="GO:0046872">
    <property type="term" value="F:metal ion binding"/>
    <property type="evidence" value="ECO:0007669"/>
    <property type="project" value="UniProtKB-KW"/>
</dbReference>
<dbReference type="NCBIfam" id="TIGR00150">
    <property type="entry name" value="T6A_YjeE"/>
    <property type="match status" value="1"/>
</dbReference>
<dbReference type="AlphaFoldDB" id="A0AAI9AHJ3"/>
<evidence type="ECO:0000256" key="8">
    <source>
        <dbReference type="ARBA" id="ARBA00022840"/>
    </source>
</evidence>
<dbReference type="EMBL" id="ABCJ01000003">
    <property type="protein sequence ID" value="EDM23725.1"/>
    <property type="molecule type" value="Genomic_DNA"/>
</dbReference>
<evidence type="ECO:0000256" key="2">
    <source>
        <dbReference type="ARBA" id="ARBA00007599"/>
    </source>
</evidence>
<dbReference type="Pfam" id="PF02367">
    <property type="entry name" value="TsaE"/>
    <property type="match status" value="1"/>
</dbReference>
<evidence type="ECO:0000256" key="1">
    <source>
        <dbReference type="ARBA" id="ARBA00004496"/>
    </source>
</evidence>
<evidence type="ECO:0000256" key="9">
    <source>
        <dbReference type="ARBA" id="ARBA00022842"/>
    </source>
</evidence>
<evidence type="ECO:0000256" key="7">
    <source>
        <dbReference type="ARBA" id="ARBA00022741"/>
    </source>
</evidence>
<comment type="subcellular location">
    <subcellularLocation>
        <location evidence="1">Cytoplasm</location>
    </subcellularLocation>
</comment>
<evidence type="ECO:0000256" key="6">
    <source>
        <dbReference type="ARBA" id="ARBA00022723"/>
    </source>
</evidence>
<proteinExistence type="inferred from homology"/>
<dbReference type="InterPro" id="IPR003442">
    <property type="entry name" value="T6A_TsaE"/>
</dbReference>
<dbReference type="PANTHER" id="PTHR33540">
    <property type="entry name" value="TRNA THREONYLCARBAMOYLADENOSINE BIOSYNTHESIS PROTEIN TSAE"/>
    <property type="match status" value="1"/>
</dbReference>
<dbReference type="GO" id="GO:0005524">
    <property type="term" value="F:ATP binding"/>
    <property type="evidence" value="ECO:0007669"/>
    <property type="project" value="UniProtKB-KW"/>
</dbReference>
<dbReference type="SUPFAM" id="SSF52540">
    <property type="entry name" value="P-loop containing nucleoside triphosphate hydrolases"/>
    <property type="match status" value="1"/>
</dbReference>
<accession>A0AAI9AHJ3</accession>
<protein>
    <recommendedName>
        <fullName evidence="3">tRNA threonylcarbamoyladenosine biosynthesis protein TsaE</fullName>
    </recommendedName>
    <alternativeName>
        <fullName evidence="10">t(6)A37 threonylcarbamoyladenosine biosynthesis protein TsaE</fullName>
    </alternativeName>
</protein>
<keyword evidence="8" id="KW-0067">ATP-binding</keyword>
<keyword evidence="7" id="KW-0547">Nucleotide-binding</keyword>
<organism evidence="11 12">
    <name type="scientific">Caminibacter mediatlanticus TB-2</name>
    <dbReference type="NCBI Taxonomy" id="391592"/>
    <lineage>
        <taxon>Bacteria</taxon>
        <taxon>Pseudomonadati</taxon>
        <taxon>Campylobacterota</taxon>
        <taxon>Epsilonproteobacteria</taxon>
        <taxon>Nautiliales</taxon>
        <taxon>Nautiliaceae</taxon>
        <taxon>Caminibacter</taxon>
    </lineage>
</organism>
<dbReference type="PANTHER" id="PTHR33540:SF2">
    <property type="entry name" value="TRNA THREONYLCARBAMOYLADENOSINE BIOSYNTHESIS PROTEIN TSAE"/>
    <property type="match status" value="1"/>
</dbReference>
<dbReference type="InterPro" id="IPR027417">
    <property type="entry name" value="P-loop_NTPase"/>
</dbReference>
<evidence type="ECO:0000313" key="12">
    <source>
        <dbReference type="Proteomes" id="UP000003288"/>
    </source>
</evidence>
<evidence type="ECO:0000256" key="10">
    <source>
        <dbReference type="ARBA" id="ARBA00032441"/>
    </source>
</evidence>
<keyword evidence="6" id="KW-0479">Metal-binding</keyword>
<evidence type="ECO:0000256" key="3">
    <source>
        <dbReference type="ARBA" id="ARBA00019010"/>
    </source>
</evidence>
<dbReference type="Gene3D" id="3.40.50.300">
    <property type="entry name" value="P-loop containing nucleotide triphosphate hydrolases"/>
    <property type="match status" value="1"/>
</dbReference>
<comment type="caution">
    <text evidence="11">The sequence shown here is derived from an EMBL/GenBank/DDBJ whole genome shotgun (WGS) entry which is preliminary data.</text>
</comment>
<dbReference type="RefSeq" id="WP_007474213.1">
    <property type="nucleotide sequence ID" value="NZ_ABCJ01000003.1"/>
</dbReference>